<feature type="region of interest" description="Disordered" evidence="1">
    <location>
        <begin position="291"/>
        <end position="349"/>
    </location>
</feature>
<feature type="compositionally biased region" description="Polar residues" evidence="1">
    <location>
        <begin position="291"/>
        <end position="306"/>
    </location>
</feature>
<feature type="region of interest" description="Disordered" evidence="1">
    <location>
        <begin position="1"/>
        <end position="57"/>
    </location>
</feature>
<feature type="region of interest" description="Disordered" evidence="1">
    <location>
        <begin position="104"/>
        <end position="182"/>
    </location>
</feature>
<comment type="caution">
    <text evidence="2">The sequence shown here is derived from an EMBL/GenBank/DDBJ whole genome shotgun (WGS) entry which is preliminary data.</text>
</comment>
<feature type="compositionally biased region" description="Low complexity" evidence="1">
    <location>
        <begin position="366"/>
        <end position="398"/>
    </location>
</feature>
<reference evidence="2 3" key="1">
    <citation type="journal article" date="2024" name="Commun. Biol.">
        <title>Comparative genomic analysis of thermophilic fungi reveals convergent evolutionary adaptations and gene losses.</title>
        <authorList>
            <person name="Steindorff A.S."/>
            <person name="Aguilar-Pontes M.V."/>
            <person name="Robinson A.J."/>
            <person name="Andreopoulos B."/>
            <person name="LaButti K."/>
            <person name="Kuo A."/>
            <person name="Mondo S."/>
            <person name="Riley R."/>
            <person name="Otillar R."/>
            <person name="Haridas S."/>
            <person name="Lipzen A."/>
            <person name="Grimwood J."/>
            <person name="Schmutz J."/>
            <person name="Clum A."/>
            <person name="Reid I.D."/>
            <person name="Moisan M.C."/>
            <person name="Butler G."/>
            <person name="Nguyen T.T.M."/>
            <person name="Dewar K."/>
            <person name="Conant G."/>
            <person name="Drula E."/>
            <person name="Henrissat B."/>
            <person name="Hansel C."/>
            <person name="Singer S."/>
            <person name="Hutchinson M.I."/>
            <person name="de Vries R.P."/>
            <person name="Natvig D.O."/>
            <person name="Powell A.J."/>
            <person name="Tsang A."/>
            <person name="Grigoriev I.V."/>
        </authorList>
    </citation>
    <scope>NUCLEOTIDE SEQUENCE [LARGE SCALE GENOMIC DNA]</scope>
    <source>
        <strain evidence="2 3">CBS 620.91</strain>
    </source>
</reference>
<dbReference type="SUPFAM" id="SSF81995">
    <property type="entry name" value="beta-sandwich domain of Sec23/24"/>
    <property type="match status" value="1"/>
</dbReference>
<dbReference type="Proteomes" id="UP001583172">
    <property type="component" value="Unassembled WGS sequence"/>
</dbReference>
<feature type="compositionally biased region" description="Low complexity" evidence="1">
    <location>
        <begin position="104"/>
        <end position="162"/>
    </location>
</feature>
<dbReference type="EMBL" id="JAZGSY010000310">
    <property type="protein sequence ID" value="KAL1837290.1"/>
    <property type="molecule type" value="Genomic_DNA"/>
</dbReference>
<accession>A0ABR3V6C6</accession>
<sequence length="665" mass="69919">METFNSNLLGGLEQPVQPQGSHLRPPSQRQPQLLGTLPPLPAMSVRPRDPAMPALIGLTPDEVEHACQVDVSRLPELSSEERAKQRQLDLEFVTLLLQQQQQQPQPQQQQHQQQQLLSQHQQQQQQQRQQQQQQQQQPSLQPRVQPRPQSPRQPAQQQSEQQPGRKRNRYKSSPEDDLEELERKQRLRQLRVRNMKTWQEGAVADLQVAASCASSASAPGFGTLGFGTLAPFPSAAATSAFPPSLSAPAAFVPAGVLPFGSAVAPAPASASTSWTERAPLQAQAILRVSLSASASGGSRPTRTTEGQLARSGSERVPQQRSVHPAAPSASRSPRPAPDQAIQRPVPAPAPAPAAAAVAAAAIPSRAARSQTPATPATTLVAPSPSSSPSLPAVPAAATKRQPHHSRSASASTGHQSRPAVAVSPAPVVDGLCPPKPATQQQQQQPVPPRSAAPEQTPATTATTLVPPSPHPDPVSSQAHAAQPQPVPQEEQTHPAAPSPGVIDEATLAALLQAEVRRMDGGSGTAAGVHDAHGVEGVDASADAQQQDFSWVLTDEAFATLFDVTAQADDVLPEGTSAAAAPGPFASAPEEDPLAFDADAIGIWTSHRQVPGREDPLVAAVPVVAEAEQAENATMATAAGPSWWLPPAPFVPDEEGVLDEDPLGLF</sequence>
<evidence type="ECO:0000256" key="1">
    <source>
        <dbReference type="SAM" id="MobiDB-lite"/>
    </source>
</evidence>
<feature type="compositionally biased region" description="Low complexity" evidence="1">
    <location>
        <begin position="418"/>
        <end position="428"/>
    </location>
</feature>
<evidence type="ECO:0000313" key="2">
    <source>
        <dbReference type="EMBL" id="KAL1837290.1"/>
    </source>
</evidence>
<feature type="compositionally biased region" description="Low complexity" evidence="1">
    <location>
        <begin position="451"/>
        <end position="465"/>
    </location>
</feature>
<feature type="compositionally biased region" description="Low complexity" evidence="1">
    <location>
        <begin position="473"/>
        <end position="489"/>
    </location>
</feature>
<proteinExistence type="predicted"/>
<feature type="region of interest" description="Disordered" evidence="1">
    <location>
        <begin position="366"/>
        <end position="500"/>
    </location>
</feature>
<keyword evidence="3" id="KW-1185">Reference proteome</keyword>
<feature type="compositionally biased region" description="Low complexity" evidence="1">
    <location>
        <begin position="324"/>
        <end position="344"/>
    </location>
</feature>
<gene>
    <name evidence="2" type="ORF">VTJ49DRAFT_4056</name>
</gene>
<name>A0ABR3V6C6_HUMIN</name>
<protein>
    <submittedName>
        <fullName evidence="2">Uncharacterized protein</fullName>
    </submittedName>
</protein>
<organism evidence="2 3">
    <name type="scientific">Humicola insolens</name>
    <name type="common">Soft-rot fungus</name>
    <dbReference type="NCBI Taxonomy" id="85995"/>
    <lineage>
        <taxon>Eukaryota</taxon>
        <taxon>Fungi</taxon>
        <taxon>Dikarya</taxon>
        <taxon>Ascomycota</taxon>
        <taxon>Pezizomycotina</taxon>
        <taxon>Sordariomycetes</taxon>
        <taxon>Sordariomycetidae</taxon>
        <taxon>Sordariales</taxon>
        <taxon>Chaetomiaceae</taxon>
        <taxon>Mycothermus</taxon>
    </lineage>
</organism>
<evidence type="ECO:0000313" key="3">
    <source>
        <dbReference type="Proteomes" id="UP001583172"/>
    </source>
</evidence>